<dbReference type="SUPFAM" id="SSF53271">
    <property type="entry name" value="PRTase-like"/>
    <property type="match status" value="1"/>
</dbReference>
<evidence type="ECO:0000313" key="4">
    <source>
        <dbReference type="EMBL" id="CDI01267.1"/>
    </source>
</evidence>
<accession>W6M1G0</accession>
<sequence>MMIRSGFLALHHWLLPPLCLLCGTAGANGRDLCADCTADLPRNHNPCLGCALPLSLSQSGLCPQCRLQPPPFERAFAPLVYQPPLDYLIGSLKFGGHLSHARLLGDLFALSFVESGLAPPDCIIPVPLHPRRLRERGFNQAVELAHAIARQHRIPLVVDQLQRTRHTTPQTDLPAHQRRTNLIGAFTVGPQLAGARVALMDDVITTTSTTSECARTLRAAGVTDIQVWAIARTADP</sequence>
<dbReference type="InterPro" id="IPR044005">
    <property type="entry name" value="DZR_2"/>
</dbReference>
<evidence type="ECO:0000259" key="3">
    <source>
        <dbReference type="Pfam" id="PF18912"/>
    </source>
</evidence>
<comment type="caution">
    <text evidence="4">The sequence shown here is derived from an EMBL/GenBank/DDBJ whole genome shotgun (WGS) entry which is preliminary data.</text>
</comment>
<dbReference type="InterPro" id="IPR051910">
    <property type="entry name" value="ComF/GntX_DNA_util-trans"/>
</dbReference>
<feature type="domain" description="Double zinc ribbon" evidence="3">
    <location>
        <begin position="11"/>
        <end position="66"/>
    </location>
</feature>
<dbReference type="PANTHER" id="PTHR47505">
    <property type="entry name" value="DNA UTILIZATION PROTEIN YHGH"/>
    <property type="match status" value="1"/>
</dbReference>
<dbReference type="PANTHER" id="PTHR47505:SF1">
    <property type="entry name" value="DNA UTILIZATION PROTEIN YHGH"/>
    <property type="match status" value="1"/>
</dbReference>
<feature type="signal peptide" evidence="2">
    <location>
        <begin position="1"/>
        <end position="27"/>
    </location>
</feature>
<dbReference type="STRING" id="1400863.BN873_150055"/>
<dbReference type="EMBL" id="CBTJ020000020">
    <property type="protein sequence ID" value="CDI01267.1"/>
    <property type="molecule type" value="Genomic_DNA"/>
</dbReference>
<keyword evidence="5" id="KW-1185">Reference proteome</keyword>
<dbReference type="InterPro" id="IPR000836">
    <property type="entry name" value="PRTase_dom"/>
</dbReference>
<dbReference type="Gene3D" id="3.40.50.2020">
    <property type="match status" value="1"/>
</dbReference>
<dbReference type="Proteomes" id="UP000035760">
    <property type="component" value="Unassembled WGS sequence"/>
</dbReference>
<keyword evidence="2" id="KW-0732">Signal</keyword>
<gene>
    <name evidence="4" type="ORF">BN873_150055</name>
</gene>
<dbReference type="InterPro" id="IPR029057">
    <property type="entry name" value="PRTase-like"/>
</dbReference>
<feature type="chain" id="PRO_5004878413" description="Double zinc ribbon domain-containing protein" evidence="2">
    <location>
        <begin position="28"/>
        <end position="236"/>
    </location>
</feature>
<name>W6M1G0_9GAMM</name>
<reference evidence="4" key="2">
    <citation type="submission" date="2014-03" db="EMBL/GenBank/DDBJ databases">
        <title>Candidatus Competibacter-lineage genomes retrieved from metagenomes reveal functional metabolic diversity.</title>
        <authorList>
            <person name="McIlroy S.J."/>
            <person name="Albertsen M."/>
            <person name="Andresen E.K."/>
            <person name="Saunders A.M."/>
            <person name="Kristiansen R."/>
            <person name="Stokholm-Bjerregaard M."/>
            <person name="Nielsen K.L."/>
            <person name="Nielsen P.H."/>
        </authorList>
    </citation>
    <scope>NUCLEOTIDE SEQUENCE</scope>
    <source>
        <strain evidence="4">Run_A_D11</strain>
    </source>
</reference>
<dbReference type="OrthoDB" id="9793412at2"/>
<organism evidence="4 5">
    <name type="scientific">Candidatus Competibacter denitrificans Run_A_D11</name>
    <dbReference type="NCBI Taxonomy" id="1400863"/>
    <lineage>
        <taxon>Bacteria</taxon>
        <taxon>Pseudomonadati</taxon>
        <taxon>Pseudomonadota</taxon>
        <taxon>Gammaproteobacteria</taxon>
        <taxon>Candidatus Competibacteraceae</taxon>
        <taxon>Candidatus Competibacter</taxon>
    </lineage>
</organism>
<proteinExistence type="inferred from homology"/>
<evidence type="ECO:0000256" key="2">
    <source>
        <dbReference type="SAM" id="SignalP"/>
    </source>
</evidence>
<reference evidence="4" key="1">
    <citation type="submission" date="2013-07" db="EMBL/GenBank/DDBJ databases">
        <authorList>
            <person name="McIlroy S."/>
        </authorList>
    </citation>
    <scope>NUCLEOTIDE SEQUENCE [LARGE SCALE GENOMIC DNA]</scope>
    <source>
        <strain evidence="4">Run_A_D11</strain>
    </source>
</reference>
<dbReference type="RefSeq" id="WP_071243966.1">
    <property type="nucleotide sequence ID" value="NZ_CBTJ020000020.1"/>
</dbReference>
<dbReference type="Pfam" id="PF18912">
    <property type="entry name" value="DZR_2"/>
    <property type="match status" value="1"/>
</dbReference>
<evidence type="ECO:0000256" key="1">
    <source>
        <dbReference type="ARBA" id="ARBA00008007"/>
    </source>
</evidence>
<dbReference type="AlphaFoldDB" id="W6M1G0"/>
<evidence type="ECO:0000313" key="5">
    <source>
        <dbReference type="Proteomes" id="UP000035760"/>
    </source>
</evidence>
<comment type="similarity">
    <text evidence="1">Belongs to the ComF/GntX family.</text>
</comment>
<protein>
    <recommendedName>
        <fullName evidence="3">Double zinc ribbon domain-containing protein</fullName>
    </recommendedName>
</protein>
<dbReference type="CDD" id="cd06223">
    <property type="entry name" value="PRTases_typeI"/>
    <property type="match status" value="1"/>
</dbReference>